<proteinExistence type="predicted"/>
<evidence type="ECO:0000256" key="1">
    <source>
        <dbReference type="SAM" id="MobiDB-lite"/>
    </source>
</evidence>
<dbReference type="InParanoid" id="E9FT18"/>
<dbReference type="Proteomes" id="UP000000305">
    <property type="component" value="Unassembled WGS sequence"/>
</dbReference>
<keyword evidence="3" id="KW-1185">Reference proteome</keyword>
<gene>
    <name evidence="2" type="ORF">DAPPUDRAFT_233049</name>
</gene>
<name>E9FT18_DAPPU</name>
<sequence>MFRFENQFSDALPKWHVKVSSRQQHAALTFESLLDTAGQLVGWMDGSFWRTAKYQEEEKEKKNSTRTALPGENPVGSHLAGGGRRRRILSTYNSAQIGLRRCTIDVEAHDSVPVRCPSGRPRQPRTHGCISQPIIENIMLIVQTEITSYLQEIAKKEEGIKHDIPSKQPLATSYPLKSTQSSLVYLPGISKC</sequence>
<dbReference type="KEGG" id="dpx:DAPPUDRAFT_233049"/>
<dbReference type="AlphaFoldDB" id="E9FT18"/>
<accession>E9FT18</accession>
<protein>
    <submittedName>
        <fullName evidence="2">Uncharacterized protein</fullName>
    </submittedName>
</protein>
<reference evidence="2 3" key="1">
    <citation type="journal article" date="2011" name="Science">
        <title>The ecoresponsive genome of Daphnia pulex.</title>
        <authorList>
            <person name="Colbourne J.K."/>
            <person name="Pfrender M.E."/>
            <person name="Gilbert D."/>
            <person name="Thomas W.K."/>
            <person name="Tucker A."/>
            <person name="Oakley T.H."/>
            <person name="Tokishita S."/>
            <person name="Aerts A."/>
            <person name="Arnold G.J."/>
            <person name="Basu M.K."/>
            <person name="Bauer D.J."/>
            <person name="Caceres C.E."/>
            <person name="Carmel L."/>
            <person name="Casola C."/>
            <person name="Choi J.H."/>
            <person name="Detter J.C."/>
            <person name="Dong Q."/>
            <person name="Dusheyko S."/>
            <person name="Eads B.D."/>
            <person name="Frohlich T."/>
            <person name="Geiler-Samerotte K.A."/>
            <person name="Gerlach D."/>
            <person name="Hatcher P."/>
            <person name="Jogdeo S."/>
            <person name="Krijgsveld J."/>
            <person name="Kriventseva E.V."/>
            <person name="Kultz D."/>
            <person name="Laforsch C."/>
            <person name="Lindquist E."/>
            <person name="Lopez J."/>
            <person name="Manak J.R."/>
            <person name="Muller J."/>
            <person name="Pangilinan J."/>
            <person name="Patwardhan R.P."/>
            <person name="Pitluck S."/>
            <person name="Pritham E.J."/>
            <person name="Rechtsteiner A."/>
            <person name="Rho M."/>
            <person name="Rogozin I.B."/>
            <person name="Sakarya O."/>
            <person name="Salamov A."/>
            <person name="Schaack S."/>
            <person name="Shapiro H."/>
            <person name="Shiga Y."/>
            <person name="Skalitzky C."/>
            <person name="Smith Z."/>
            <person name="Souvorov A."/>
            <person name="Sung W."/>
            <person name="Tang Z."/>
            <person name="Tsuchiya D."/>
            <person name="Tu H."/>
            <person name="Vos H."/>
            <person name="Wang M."/>
            <person name="Wolf Y.I."/>
            <person name="Yamagata H."/>
            <person name="Yamada T."/>
            <person name="Ye Y."/>
            <person name="Shaw J.R."/>
            <person name="Andrews J."/>
            <person name="Crease T.J."/>
            <person name="Tang H."/>
            <person name="Lucas S.M."/>
            <person name="Robertson H.M."/>
            <person name="Bork P."/>
            <person name="Koonin E.V."/>
            <person name="Zdobnov E.M."/>
            <person name="Grigoriev I.V."/>
            <person name="Lynch M."/>
            <person name="Boore J.L."/>
        </authorList>
    </citation>
    <scope>NUCLEOTIDE SEQUENCE [LARGE SCALE GENOMIC DNA]</scope>
</reference>
<evidence type="ECO:0000313" key="2">
    <source>
        <dbReference type="EMBL" id="EFX89293.1"/>
    </source>
</evidence>
<dbReference type="EMBL" id="GL732524">
    <property type="protein sequence ID" value="EFX89293.1"/>
    <property type="molecule type" value="Genomic_DNA"/>
</dbReference>
<feature type="region of interest" description="Disordered" evidence="1">
    <location>
        <begin position="55"/>
        <end position="83"/>
    </location>
</feature>
<organism evidence="2 3">
    <name type="scientific">Daphnia pulex</name>
    <name type="common">Water flea</name>
    <dbReference type="NCBI Taxonomy" id="6669"/>
    <lineage>
        <taxon>Eukaryota</taxon>
        <taxon>Metazoa</taxon>
        <taxon>Ecdysozoa</taxon>
        <taxon>Arthropoda</taxon>
        <taxon>Crustacea</taxon>
        <taxon>Branchiopoda</taxon>
        <taxon>Diplostraca</taxon>
        <taxon>Cladocera</taxon>
        <taxon>Anomopoda</taxon>
        <taxon>Daphniidae</taxon>
        <taxon>Daphnia</taxon>
    </lineage>
</organism>
<evidence type="ECO:0000313" key="3">
    <source>
        <dbReference type="Proteomes" id="UP000000305"/>
    </source>
</evidence>
<dbReference type="HOGENOM" id="CLU_1416460_0_0_1"/>